<dbReference type="InterPro" id="IPR020590">
    <property type="entry name" value="Guanylate_kinase_CS"/>
</dbReference>
<evidence type="ECO:0000256" key="1">
    <source>
        <dbReference type="SAM" id="MobiDB-lite"/>
    </source>
</evidence>
<dbReference type="GO" id="GO:0006406">
    <property type="term" value="P:mRNA export from nucleus"/>
    <property type="evidence" value="ECO:0007669"/>
    <property type="project" value="TreeGrafter"/>
</dbReference>
<dbReference type="PANTHER" id="PTHR13265:SF0">
    <property type="entry name" value="HPR1"/>
    <property type="match status" value="1"/>
</dbReference>
<dbReference type="Proteomes" id="UP001285354">
    <property type="component" value="Unassembled WGS sequence"/>
</dbReference>
<dbReference type="PROSITE" id="PS50052">
    <property type="entry name" value="GUANYLATE_KINASE_2"/>
    <property type="match status" value="1"/>
</dbReference>
<dbReference type="GO" id="GO:0000445">
    <property type="term" value="C:THO complex part of transcription export complex"/>
    <property type="evidence" value="ECO:0007669"/>
    <property type="project" value="TreeGrafter"/>
</dbReference>
<reference evidence="3" key="1">
    <citation type="submission" date="2023-06" db="EMBL/GenBank/DDBJ databases">
        <title>Draft genome of Marssonina rosae.</title>
        <authorList>
            <person name="Cheng Q."/>
        </authorList>
    </citation>
    <scope>NUCLEOTIDE SEQUENCE</scope>
    <source>
        <strain evidence="3">R4</strain>
    </source>
</reference>
<proteinExistence type="predicted"/>
<feature type="compositionally biased region" description="Basic and acidic residues" evidence="1">
    <location>
        <begin position="596"/>
        <end position="610"/>
    </location>
</feature>
<comment type="caution">
    <text evidence="3">The sequence shown here is derived from an EMBL/GenBank/DDBJ whole genome shotgun (WGS) entry which is preliminary data.</text>
</comment>
<dbReference type="InterPro" id="IPR008144">
    <property type="entry name" value="Guanylate_kin-like_dom"/>
</dbReference>
<dbReference type="InterPro" id="IPR027417">
    <property type="entry name" value="P-loop_NTPase"/>
</dbReference>
<keyword evidence="4" id="KW-1185">Reference proteome</keyword>
<feature type="region of interest" description="Disordered" evidence="1">
    <location>
        <begin position="299"/>
        <end position="328"/>
    </location>
</feature>
<protein>
    <recommendedName>
        <fullName evidence="2">Guanylate kinase-like domain-containing protein</fullName>
    </recommendedName>
</protein>
<dbReference type="PANTHER" id="PTHR13265">
    <property type="entry name" value="THO COMPLEX SUBUNIT 1"/>
    <property type="match status" value="1"/>
</dbReference>
<sequence length="861" mass="96814">MAGFGVQMVEDFGMLLQEMLAKALDVKPTNAVEPPLNKSDLTELFAKVDSTFPPAASPESKKHAIETAARESFNNLLASTTIDSPSFVNVWNLLDILSIMSDDDQTEPAVLFWLVEELLDSQTVAGCRKIFDYLESRRERIIAKNFALKNLVILRSCNELLRRLSRAEDTAFCGRVFIFLFQSFPLGDKSSVNLRGEYHAENVTTFDVLPPKKIDEMEVDSKRDSPPNGITKKIGDDSSNLVKGVTFSKNERLLSTDELYPIFWALQQSFSQPKKLFDSVTFSGFKIGLEATMAMFRSVQSESSGKPAKPAEEGKRGTKRKRGLGDDDLANKYNPKYLTSRDLFELEISDLSFRRHIILQALIVVDFLLSLSAKAKEKLSKATLPDNTNKSVMYADQLLNEEDKTKWAIEMRRSIAEYLKQGIEGPYFHRMVENVLSRDKNWARWKIENCPSIAKPAITPQEFVIAKASARKATTNKRQRPNPPIGSLDLKFLSNGDQRSGLEKLKDPTRYQLPSVKSFKSKIELDEMDIDMAKDEDSKNAAIESKASKSWRAQRLASTTQLAVLDKIERSDNIDVIFQDQVRSERPANSGDEEMLDGKKSTKLPKDRRPIILSGPRGVGRGTLTTMLLKAHEKSFTKTVPYTTRPAKEKEVDGIDYHFVNKEKFVIMRDGDQFLEYNETDDNYYGTSRKNVESIIAQGKIPILCLGMSGVQQLKDQEYNARFISLTPPSILELEARLRQRDTNPEDGVREGSKAAENQLEEFKFEGYHDKLIVNDKLDEAYEALENYVFEDEEKEDVTIAASGAATPIVSTAADTANGDSLLLEETLEKDDKSVETVDHGQLTAEITPVISASEGEISRN</sequence>
<dbReference type="SUPFAM" id="SSF52540">
    <property type="entry name" value="P-loop containing nucleoside triphosphate hydrolases"/>
    <property type="match status" value="1"/>
</dbReference>
<name>A0AAD9WEN3_9HELO</name>
<evidence type="ECO:0000259" key="2">
    <source>
        <dbReference type="PROSITE" id="PS50052"/>
    </source>
</evidence>
<dbReference type="CDD" id="cd00071">
    <property type="entry name" value="GMPK"/>
    <property type="match status" value="1"/>
</dbReference>
<dbReference type="Pfam" id="PF00625">
    <property type="entry name" value="Guanylate_kin"/>
    <property type="match status" value="1"/>
</dbReference>
<dbReference type="InterPro" id="IPR021861">
    <property type="entry name" value="THO_THOC1"/>
</dbReference>
<dbReference type="PROSITE" id="PS00856">
    <property type="entry name" value="GUANYLATE_KINASE_1"/>
    <property type="match status" value="1"/>
</dbReference>
<dbReference type="InterPro" id="IPR008145">
    <property type="entry name" value="GK/Ca_channel_bsu"/>
</dbReference>
<organism evidence="3 4">
    <name type="scientific">Diplocarpon rosae</name>
    <dbReference type="NCBI Taxonomy" id="946125"/>
    <lineage>
        <taxon>Eukaryota</taxon>
        <taxon>Fungi</taxon>
        <taxon>Dikarya</taxon>
        <taxon>Ascomycota</taxon>
        <taxon>Pezizomycotina</taxon>
        <taxon>Leotiomycetes</taxon>
        <taxon>Helotiales</taxon>
        <taxon>Drepanopezizaceae</taxon>
        <taxon>Diplocarpon</taxon>
    </lineage>
</organism>
<evidence type="ECO:0000313" key="3">
    <source>
        <dbReference type="EMBL" id="KAK2628560.1"/>
    </source>
</evidence>
<feature type="domain" description="Guanylate kinase-like" evidence="2">
    <location>
        <begin position="608"/>
        <end position="790"/>
    </location>
</feature>
<dbReference type="EMBL" id="JAUBYV010000002">
    <property type="protein sequence ID" value="KAK2628560.1"/>
    <property type="molecule type" value="Genomic_DNA"/>
</dbReference>
<dbReference type="Pfam" id="PF11957">
    <property type="entry name" value="efThoc1"/>
    <property type="match status" value="1"/>
</dbReference>
<evidence type="ECO:0000313" key="4">
    <source>
        <dbReference type="Proteomes" id="UP001285354"/>
    </source>
</evidence>
<dbReference type="AlphaFoldDB" id="A0AAD9WEN3"/>
<dbReference type="SMART" id="SM00072">
    <property type="entry name" value="GuKc"/>
    <property type="match status" value="1"/>
</dbReference>
<dbReference type="Gene3D" id="3.40.50.300">
    <property type="entry name" value="P-loop containing nucleotide triphosphate hydrolases"/>
    <property type="match status" value="1"/>
</dbReference>
<gene>
    <name evidence="3" type="ORF">QTJ16_001663</name>
</gene>
<accession>A0AAD9WEN3</accession>
<feature type="region of interest" description="Disordered" evidence="1">
    <location>
        <begin position="584"/>
        <end position="616"/>
    </location>
</feature>